<dbReference type="EMBL" id="KB908592">
    <property type="protein sequence ID" value="EOA87069.1"/>
    <property type="molecule type" value="Genomic_DNA"/>
</dbReference>
<dbReference type="AlphaFoldDB" id="R0KCH3"/>
<sequence length="481" mass="53643">MNLNLDFRALALSEPNLSPCQCSLVFRCDGALKQATVLLVVKIPTTHDTQYFVLQYDADRLLPGTVSLTSGNSHVQRPQLDELLRNKDNKHWDIKTLSLSVEQPCPLWCPGALSFHPQPGSESSFGHFVELAKATTIHIVFDFKHLRKEHKGMFKAFSKVARGLTGYPIARSLTEQGLRRASWEVLGPIDAISAPPPYDDSCKQSSQSPKRFLIESPTGSPNSEKTVPLSPAAAYALEKAFGQAASPVDYQAEAINAAVSQQLPLYLKEALPAAIRAAIQNPVASTTKSNASSPTSSTKFMDRDGDRCPGLPPLTSLGGTLLSHLRFHLTLQFQQYQADQMQHFEQLLDKKLLGFQDYVYDVRAQETAEMVEEVEEHKASMSILKEDTIEDVQRQIDDLFARAKEKSLALGDDMIEGLSELCDSIEKVKRVRLRKMVAVEVSKQKRRRMGVSKGVGRKQVRGNQRLLGKRKREEVVEWIDC</sequence>
<organism evidence="2 3">
    <name type="scientific">Exserohilum turcicum (strain 28A)</name>
    <name type="common">Northern leaf blight fungus</name>
    <name type="synonym">Setosphaeria turcica</name>
    <dbReference type="NCBI Taxonomy" id="671987"/>
    <lineage>
        <taxon>Eukaryota</taxon>
        <taxon>Fungi</taxon>
        <taxon>Dikarya</taxon>
        <taxon>Ascomycota</taxon>
        <taxon>Pezizomycotina</taxon>
        <taxon>Dothideomycetes</taxon>
        <taxon>Pleosporomycetidae</taxon>
        <taxon>Pleosporales</taxon>
        <taxon>Pleosporineae</taxon>
        <taxon>Pleosporaceae</taxon>
        <taxon>Exserohilum</taxon>
    </lineage>
</organism>
<name>R0KCH3_EXST2</name>
<dbReference type="RefSeq" id="XP_008025590.1">
    <property type="nucleotide sequence ID" value="XM_008027399.1"/>
</dbReference>
<feature type="region of interest" description="Disordered" evidence="1">
    <location>
        <begin position="194"/>
        <end position="227"/>
    </location>
</feature>
<dbReference type="GeneID" id="19396322"/>
<proteinExistence type="predicted"/>
<evidence type="ECO:0000313" key="2">
    <source>
        <dbReference type="EMBL" id="EOA87069.1"/>
    </source>
</evidence>
<dbReference type="Proteomes" id="UP000016935">
    <property type="component" value="Unassembled WGS sequence"/>
</dbReference>
<reference evidence="2 3" key="1">
    <citation type="journal article" date="2012" name="PLoS Pathog.">
        <title>Diverse lifestyles and strategies of plant pathogenesis encoded in the genomes of eighteen Dothideomycetes fungi.</title>
        <authorList>
            <person name="Ohm R.A."/>
            <person name="Feau N."/>
            <person name="Henrissat B."/>
            <person name="Schoch C.L."/>
            <person name="Horwitz B.A."/>
            <person name="Barry K.W."/>
            <person name="Condon B.J."/>
            <person name="Copeland A.C."/>
            <person name="Dhillon B."/>
            <person name="Glaser F."/>
            <person name="Hesse C.N."/>
            <person name="Kosti I."/>
            <person name="LaButti K."/>
            <person name="Lindquist E.A."/>
            <person name="Lucas S."/>
            <person name="Salamov A.A."/>
            <person name="Bradshaw R.E."/>
            <person name="Ciuffetti L."/>
            <person name="Hamelin R.C."/>
            <person name="Kema G.H.J."/>
            <person name="Lawrence C."/>
            <person name="Scott J.A."/>
            <person name="Spatafora J.W."/>
            <person name="Turgeon B.G."/>
            <person name="de Wit P.J.G.M."/>
            <person name="Zhong S."/>
            <person name="Goodwin S.B."/>
            <person name="Grigoriev I.V."/>
        </authorList>
    </citation>
    <scope>NUCLEOTIDE SEQUENCE [LARGE SCALE GENOMIC DNA]</scope>
    <source>
        <strain evidence="3">28A</strain>
    </source>
</reference>
<keyword evidence="3" id="KW-1185">Reference proteome</keyword>
<dbReference type="OrthoDB" id="3800429at2759"/>
<evidence type="ECO:0000313" key="3">
    <source>
        <dbReference type="Proteomes" id="UP000016935"/>
    </source>
</evidence>
<protein>
    <submittedName>
        <fullName evidence="2">Uncharacterized protein</fullName>
    </submittedName>
</protein>
<reference evidence="2 3" key="2">
    <citation type="journal article" date="2013" name="PLoS Genet.">
        <title>Comparative genome structure, secondary metabolite, and effector coding capacity across Cochliobolus pathogens.</title>
        <authorList>
            <person name="Condon B.J."/>
            <person name="Leng Y."/>
            <person name="Wu D."/>
            <person name="Bushley K.E."/>
            <person name="Ohm R.A."/>
            <person name="Otillar R."/>
            <person name="Martin J."/>
            <person name="Schackwitz W."/>
            <person name="Grimwood J."/>
            <person name="MohdZainudin N."/>
            <person name="Xue C."/>
            <person name="Wang R."/>
            <person name="Manning V.A."/>
            <person name="Dhillon B."/>
            <person name="Tu Z.J."/>
            <person name="Steffenson B.J."/>
            <person name="Salamov A."/>
            <person name="Sun H."/>
            <person name="Lowry S."/>
            <person name="LaButti K."/>
            <person name="Han J."/>
            <person name="Copeland A."/>
            <person name="Lindquist E."/>
            <person name="Barry K."/>
            <person name="Schmutz J."/>
            <person name="Baker S.E."/>
            <person name="Ciuffetti L.M."/>
            <person name="Grigoriev I.V."/>
            <person name="Zhong S."/>
            <person name="Turgeon B.G."/>
        </authorList>
    </citation>
    <scope>NUCLEOTIDE SEQUENCE [LARGE SCALE GENOMIC DNA]</scope>
    <source>
        <strain evidence="3">28A</strain>
    </source>
</reference>
<evidence type="ECO:0000256" key="1">
    <source>
        <dbReference type="SAM" id="MobiDB-lite"/>
    </source>
</evidence>
<dbReference type="HOGENOM" id="CLU_039763_0_0_1"/>
<accession>R0KCH3</accession>
<feature type="region of interest" description="Disordered" evidence="1">
    <location>
        <begin position="283"/>
        <end position="308"/>
    </location>
</feature>
<gene>
    <name evidence="2" type="ORF">SETTUDRAFT_135645</name>
</gene>
<feature type="compositionally biased region" description="Polar residues" evidence="1">
    <location>
        <begin position="283"/>
        <end position="299"/>
    </location>
</feature>